<feature type="repeat" description="ANK" evidence="12">
    <location>
        <begin position="119"/>
        <end position="151"/>
    </location>
</feature>
<evidence type="ECO:0000256" key="8">
    <source>
        <dbReference type="ARBA" id="ARBA00022737"/>
    </source>
</evidence>
<keyword evidence="10 12" id="KW-0040">ANK repeat</keyword>
<evidence type="ECO:0000256" key="12">
    <source>
        <dbReference type="PROSITE-ProRule" id="PRU00023"/>
    </source>
</evidence>
<evidence type="ECO:0000256" key="6">
    <source>
        <dbReference type="ARBA" id="ARBA00022656"/>
    </source>
</evidence>
<dbReference type="InterPro" id="IPR002110">
    <property type="entry name" value="Ankyrin_rpt"/>
</dbReference>
<keyword evidence="7" id="KW-0528">Neurotoxin</keyword>
<evidence type="ECO:0000313" key="14">
    <source>
        <dbReference type="Proteomes" id="UP001054945"/>
    </source>
</evidence>
<keyword evidence="11" id="KW-1053">Target membrane</keyword>
<dbReference type="GO" id="GO:0005576">
    <property type="term" value="C:extracellular region"/>
    <property type="evidence" value="ECO:0007669"/>
    <property type="project" value="UniProtKB-SubCell"/>
</dbReference>
<name>A0AAV4M3K9_CAEEX</name>
<reference evidence="13 14" key="1">
    <citation type="submission" date="2021-06" db="EMBL/GenBank/DDBJ databases">
        <title>Caerostris extrusa draft genome.</title>
        <authorList>
            <person name="Kono N."/>
            <person name="Arakawa K."/>
        </authorList>
    </citation>
    <scope>NUCLEOTIDE SEQUENCE [LARGE SCALE GENOMIC DNA]</scope>
</reference>
<comment type="subcellular location">
    <subcellularLocation>
        <location evidence="2">Secreted</location>
    </subcellularLocation>
    <subcellularLocation>
        <location evidence="1">Target cell membrane</location>
    </subcellularLocation>
</comment>
<keyword evidence="5" id="KW-1052">Target cell membrane</keyword>
<dbReference type="GO" id="GO:0090729">
    <property type="term" value="F:toxin activity"/>
    <property type="evidence" value="ECO:0007669"/>
    <property type="project" value="UniProtKB-KW"/>
</dbReference>
<evidence type="ECO:0000256" key="1">
    <source>
        <dbReference type="ARBA" id="ARBA00004175"/>
    </source>
</evidence>
<dbReference type="PROSITE" id="PS50088">
    <property type="entry name" value="ANK_REPEAT"/>
    <property type="match status" value="1"/>
</dbReference>
<dbReference type="GO" id="GO:0006887">
    <property type="term" value="P:exocytosis"/>
    <property type="evidence" value="ECO:0007669"/>
    <property type="project" value="UniProtKB-KW"/>
</dbReference>
<evidence type="ECO:0000256" key="5">
    <source>
        <dbReference type="ARBA" id="ARBA00022537"/>
    </source>
</evidence>
<protein>
    <submittedName>
        <fullName evidence="13">Uncharacterized protein</fullName>
    </submittedName>
</protein>
<dbReference type="AlphaFoldDB" id="A0AAV4M3K9"/>
<dbReference type="SMART" id="SM00248">
    <property type="entry name" value="ANK"/>
    <property type="match status" value="3"/>
</dbReference>
<keyword evidence="4" id="KW-0964">Secreted</keyword>
<sequence length="152" mass="17331">MEGLSNTLPLEEDNILEEELPSVDDILEYELMLFLAKKRFRRKRFRELSTQNITSLHEACFQNQVDCAEKLLNSELINQGTVNAVIHHRTALCDACEVGSSACTELLCKRGADVNPLPRCWSPLHIACLNKHVQCAEILLKYGAHVKYYEEI</sequence>
<dbReference type="Gene3D" id="1.25.40.20">
    <property type="entry name" value="Ankyrin repeat-containing domain"/>
    <property type="match status" value="1"/>
</dbReference>
<evidence type="ECO:0000256" key="10">
    <source>
        <dbReference type="ARBA" id="ARBA00023043"/>
    </source>
</evidence>
<keyword evidence="6" id="KW-0800">Toxin</keyword>
<organism evidence="13 14">
    <name type="scientific">Caerostris extrusa</name>
    <name type="common">Bark spider</name>
    <name type="synonym">Caerostris bankana</name>
    <dbReference type="NCBI Taxonomy" id="172846"/>
    <lineage>
        <taxon>Eukaryota</taxon>
        <taxon>Metazoa</taxon>
        <taxon>Ecdysozoa</taxon>
        <taxon>Arthropoda</taxon>
        <taxon>Chelicerata</taxon>
        <taxon>Arachnida</taxon>
        <taxon>Araneae</taxon>
        <taxon>Araneomorphae</taxon>
        <taxon>Entelegynae</taxon>
        <taxon>Araneoidea</taxon>
        <taxon>Araneidae</taxon>
        <taxon>Caerostris</taxon>
    </lineage>
</organism>
<evidence type="ECO:0000256" key="4">
    <source>
        <dbReference type="ARBA" id="ARBA00022525"/>
    </source>
</evidence>
<keyword evidence="8" id="KW-0677">Repeat</keyword>
<dbReference type="GO" id="GO:0044231">
    <property type="term" value="C:host cell presynaptic membrane"/>
    <property type="evidence" value="ECO:0007669"/>
    <property type="project" value="UniProtKB-KW"/>
</dbReference>
<dbReference type="EMBL" id="BPLR01019369">
    <property type="protein sequence ID" value="GIX67036.1"/>
    <property type="molecule type" value="Genomic_DNA"/>
</dbReference>
<dbReference type="PANTHER" id="PTHR24173">
    <property type="entry name" value="ANKYRIN REPEAT CONTAINING"/>
    <property type="match status" value="1"/>
</dbReference>
<dbReference type="PROSITE" id="PS50297">
    <property type="entry name" value="ANK_REP_REGION"/>
    <property type="match status" value="1"/>
</dbReference>
<keyword evidence="9" id="KW-0638">Presynaptic neurotoxin</keyword>
<evidence type="ECO:0000256" key="3">
    <source>
        <dbReference type="ARBA" id="ARBA00022483"/>
    </source>
</evidence>
<evidence type="ECO:0000256" key="11">
    <source>
        <dbReference type="ARBA" id="ARBA00023298"/>
    </source>
</evidence>
<dbReference type="Pfam" id="PF12796">
    <property type="entry name" value="Ank_2"/>
    <property type="match status" value="1"/>
</dbReference>
<keyword evidence="11" id="KW-0472">Membrane</keyword>
<gene>
    <name evidence="13" type="ORF">CEXT_575761</name>
</gene>
<evidence type="ECO:0000313" key="13">
    <source>
        <dbReference type="EMBL" id="GIX67036.1"/>
    </source>
</evidence>
<evidence type="ECO:0000256" key="9">
    <source>
        <dbReference type="ARBA" id="ARBA00023028"/>
    </source>
</evidence>
<comment type="caution">
    <text evidence="13">The sequence shown here is derived from an EMBL/GenBank/DDBJ whole genome shotgun (WGS) entry which is preliminary data.</text>
</comment>
<evidence type="ECO:0000256" key="7">
    <source>
        <dbReference type="ARBA" id="ARBA00022699"/>
    </source>
</evidence>
<accession>A0AAV4M3K9</accession>
<dbReference type="InterPro" id="IPR036770">
    <property type="entry name" value="Ankyrin_rpt-contain_sf"/>
</dbReference>
<dbReference type="PANTHER" id="PTHR24173:SF44">
    <property type="entry name" value="ANKYRIN REPEAT AND SOCS BOX PROTEIN 13"/>
    <property type="match status" value="1"/>
</dbReference>
<dbReference type="SUPFAM" id="SSF48403">
    <property type="entry name" value="Ankyrin repeat"/>
    <property type="match status" value="1"/>
</dbReference>
<proteinExistence type="predicted"/>
<dbReference type="Proteomes" id="UP001054945">
    <property type="component" value="Unassembled WGS sequence"/>
</dbReference>
<dbReference type="GO" id="GO:0044218">
    <property type="term" value="C:other organism cell membrane"/>
    <property type="evidence" value="ECO:0007669"/>
    <property type="project" value="UniProtKB-KW"/>
</dbReference>
<keyword evidence="14" id="KW-1185">Reference proteome</keyword>
<keyword evidence="3" id="KW-0268">Exocytosis</keyword>
<evidence type="ECO:0000256" key="2">
    <source>
        <dbReference type="ARBA" id="ARBA00004613"/>
    </source>
</evidence>